<dbReference type="EMBL" id="JAHOPC010000015">
    <property type="protein sequence ID" value="MBU8868497.1"/>
    <property type="molecule type" value="Genomic_DNA"/>
</dbReference>
<evidence type="ECO:0000313" key="1">
    <source>
        <dbReference type="EMBL" id="MBU8868497.1"/>
    </source>
</evidence>
<dbReference type="Proteomes" id="UP000824166">
    <property type="component" value="Unassembled WGS sequence"/>
</dbReference>
<dbReference type="RefSeq" id="WP_216926620.1">
    <property type="nucleotide sequence ID" value="NZ_JAHOPC010000015.1"/>
</dbReference>
<evidence type="ECO:0000313" key="2">
    <source>
        <dbReference type="Proteomes" id="UP000824166"/>
    </source>
</evidence>
<proteinExistence type="predicted"/>
<reference evidence="1 2" key="1">
    <citation type="submission" date="2021-06" db="EMBL/GenBank/DDBJ databases">
        <authorList>
            <person name="Jeong J.W."/>
        </authorList>
    </citation>
    <scope>NUCLEOTIDE SEQUENCE [LARGE SCALE GENOMIC DNA]</scope>
    <source>
        <strain evidence="1 2">MMS21-TAE1-1</strain>
    </source>
</reference>
<gene>
    <name evidence="1" type="ORF">KSW38_19565</name>
</gene>
<name>A0ABS6I9V1_9MICC</name>
<sequence length="47" mass="5386">MNWSKRVLFDGPARHFPSVRAEGTGWQQNFLRLEVSFPTPGGVGWRL</sequence>
<keyword evidence="2" id="KW-1185">Reference proteome</keyword>
<comment type="caution">
    <text evidence="1">The sequence shown here is derived from an EMBL/GenBank/DDBJ whole genome shotgun (WGS) entry which is preliminary data.</text>
</comment>
<protein>
    <submittedName>
        <fullName evidence="1">Uncharacterized protein</fullName>
    </submittedName>
</protein>
<accession>A0ABS6I9V1</accession>
<organism evidence="1 2">
    <name type="scientific">Paenarthrobacter aromaticivorans</name>
    <dbReference type="NCBI Taxonomy" id="2849150"/>
    <lineage>
        <taxon>Bacteria</taxon>
        <taxon>Bacillati</taxon>
        <taxon>Actinomycetota</taxon>
        <taxon>Actinomycetes</taxon>
        <taxon>Micrococcales</taxon>
        <taxon>Micrococcaceae</taxon>
        <taxon>Paenarthrobacter</taxon>
    </lineage>
</organism>